<name>A0A183D2K0_9BILA</name>
<dbReference type="EMBL" id="UYRT01004708">
    <property type="protein sequence ID" value="VDK37071.1"/>
    <property type="molecule type" value="Genomic_DNA"/>
</dbReference>
<organism evidence="5">
    <name type="scientific">Gongylonema pulchrum</name>
    <dbReference type="NCBI Taxonomy" id="637853"/>
    <lineage>
        <taxon>Eukaryota</taxon>
        <taxon>Metazoa</taxon>
        <taxon>Ecdysozoa</taxon>
        <taxon>Nematoda</taxon>
        <taxon>Chromadorea</taxon>
        <taxon>Rhabditida</taxon>
        <taxon>Spirurina</taxon>
        <taxon>Spiruromorpha</taxon>
        <taxon>Spiruroidea</taxon>
        <taxon>Gongylonematidae</taxon>
        <taxon>Gongylonema</taxon>
    </lineage>
</organism>
<dbReference type="GO" id="GO:0006450">
    <property type="term" value="P:regulation of translational fidelity"/>
    <property type="evidence" value="ECO:0007669"/>
    <property type="project" value="InterPro"/>
</dbReference>
<dbReference type="Pfam" id="PF21884">
    <property type="entry name" value="ZUO1-like_ZHD"/>
    <property type="match status" value="1"/>
</dbReference>
<dbReference type="AlphaFoldDB" id="A0A183D2K0"/>
<dbReference type="InterPro" id="IPR054076">
    <property type="entry name" value="ZUO1-like_ZHD"/>
</dbReference>
<dbReference type="InterPro" id="IPR001623">
    <property type="entry name" value="DnaJ_domain"/>
</dbReference>
<dbReference type="PANTHER" id="PTHR43999:SF1">
    <property type="entry name" value="DNAJ HOMOLOG SUBFAMILY C MEMBER 2"/>
    <property type="match status" value="1"/>
</dbReference>
<dbReference type="GO" id="GO:0051083">
    <property type="term" value="P:'de novo' cotranslational protein folding"/>
    <property type="evidence" value="ECO:0007669"/>
    <property type="project" value="InterPro"/>
</dbReference>
<evidence type="ECO:0000313" key="4">
    <source>
        <dbReference type="Proteomes" id="UP000271098"/>
    </source>
</evidence>
<feature type="region of interest" description="Disordered" evidence="1">
    <location>
        <begin position="226"/>
        <end position="247"/>
    </location>
</feature>
<dbReference type="InterPro" id="IPR044634">
    <property type="entry name" value="Zuotin/DnaJC2"/>
</dbReference>
<dbReference type="GO" id="GO:0030544">
    <property type="term" value="F:Hsp70 protein binding"/>
    <property type="evidence" value="ECO:0007669"/>
    <property type="project" value="InterPro"/>
</dbReference>
<dbReference type="PANTHER" id="PTHR43999">
    <property type="entry name" value="DNAJ HOMOLOG SUBFAMILY C MEMBER 2"/>
    <property type="match status" value="1"/>
</dbReference>
<evidence type="ECO:0000313" key="3">
    <source>
        <dbReference type="EMBL" id="VDK37071.1"/>
    </source>
</evidence>
<dbReference type="Gene3D" id="1.10.287.110">
    <property type="entry name" value="DnaJ domain"/>
    <property type="match status" value="1"/>
</dbReference>
<dbReference type="Proteomes" id="UP000271098">
    <property type="component" value="Unassembled WGS sequence"/>
</dbReference>
<dbReference type="WBParaSite" id="GPUH_0000294601-mRNA-1">
    <property type="protein sequence ID" value="GPUH_0000294601-mRNA-1"/>
    <property type="gene ID" value="GPUH_0000294601"/>
</dbReference>
<gene>
    <name evidence="3" type="ORF">GPUH_LOCUS2940</name>
</gene>
<dbReference type="GO" id="GO:0043022">
    <property type="term" value="F:ribosome binding"/>
    <property type="evidence" value="ECO:0007669"/>
    <property type="project" value="InterPro"/>
</dbReference>
<dbReference type="SMART" id="SM00271">
    <property type="entry name" value="DnaJ"/>
    <property type="match status" value="1"/>
</dbReference>
<dbReference type="Pfam" id="PF00226">
    <property type="entry name" value="DnaJ"/>
    <property type="match status" value="1"/>
</dbReference>
<dbReference type="PROSITE" id="PS50076">
    <property type="entry name" value="DNAJ_2"/>
    <property type="match status" value="1"/>
</dbReference>
<dbReference type="OrthoDB" id="5826530at2759"/>
<feature type="domain" description="J" evidence="2">
    <location>
        <begin position="24"/>
        <end position="93"/>
    </location>
</feature>
<protein>
    <submittedName>
        <fullName evidence="5">J domain-containing protein</fullName>
    </submittedName>
</protein>
<reference evidence="3 4" key="2">
    <citation type="submission" date="2018-11" db="EMBL/GenBank/DDBJ databases">
        <authorList>
            <consortium name="Pathogen Informatics"/>
        </authorList>
    </citation>
    <scope>NUCLEOTIDE SEQUENCE [LARGE SCALE GENOMIC DNA]</scope>
</reference>
<reference evidence="5" key="1">
    <citation type="submission" date="2016-06" db="UniProtKB">
        <authorList>
            <consortium name="WormBaseParasite"/>
        </authorList>
    </citation>
    <scope>IDENTIFICATION</scope>
</reference>
<proteinExistence type="predicted"/>
<evidence type="ECO:0000259" key="2">
    <source>
        <dbReference type="PROSITE" id="PS50076"/>
    </source>
</evidence>
<keyword evidence="4" id="KW-1185">Reference proteome</keyword>
<dbReference type="GO" id="GO:0005829">
    <property type="term" value="C:cytosol"/>
    <property type="evidence" value="ECO:0007669"/>
    <property type="project" value="TreeGrafter"/>
</dbReference>
<evidence type="ECO:0000256" key="1">
    <source>
        <dbReference type="SAM" id="MobiDB-lite"/>
    </source>
</evidence>
<evidence type="ECO:0000313" key="5">
    <source>
        <dbReference type="WBParaSite" id="GPUH_0000294601-mRNA-1"/>
    </source>
</evidence>
<dbReference type="SUPFAM" id="SSF46565">
    <property type="entry name" value="Chaperone J-domain"/>
    <property type="match status" value="1"/>
</dbReference>
<dbReference type="InterPro" id="IPR036869">
    <property type="entry name" value="J_dom_sf"/>
</dbReference>
<accession>A0A183D2K0</accession>
<sequence length="247" mass="29953">MDADDESYHLFLRGLDPKNCKEQDHYKVLGLSKLRWKASSSQIRSAFLKYHPDKRKSEKAGVDDSEDYFACIVKAYEQLGMSLKKRRAYDSVDPKFDDSVPDEKRITAENFFKILKPVFERNARWSNRNPVPLLGDIDSTEEEVENFYSFWFNWDTWREFSYLDEEDKEKGEDRWEKREIQKINKAEREKRRKNEMKRIRNLVEMAYRKDPRVARFKEARLLRKKMEKEERKRAAEEKKAREEKIKM</sequence>
<dbReference type="CDD" id="cd06257">
    <property type="entry name" value="DnaJ"/>
    <property type="match status" value="1"/>
</dbReference>